<gene>
    <name evidence="1" type="ORF">OE88DRAFT_1662530</name>
</gene>
<dbReference type="Proteomes" id="UP000305948">
    <property type="component" value="Unassembled WGS sequence"/>
</dbReference>
<organism evidence="1 2">
    <name type="scientific">Heliocybe sulcata</name>
    <dbReference type="NCBI Taxonomy" id="5364"/>
    <lineage>
        <taxon>Eukaryota</taxon>
        <taxon>Fungi</taxon>
        <taxon>Dikarya</taxon>
        <taxon>Basidiomycota</taxon>
        <taxon>Agaricomycotina</taxon>
        <taxon>Agaricomycetes</taxon>
        <taxon>Gloeophyllales</taxon>
        <taxon>Gloeophyllaceae</taxon>
        <taxon>Heliocybe</taxon>
    </lineage>
</organism>
<accession>A0A5C3MXC7</accession>
<dbReference type="EMBL" id="ML213515">
    <property type="protein sequence ID" value="TFK49830.1"/>
    <property type="molecule type" value="Genomic_DNA"/>
</dbReference>
<evidence type="ECO:0000313" key="2">
    <source>
        <dbReference type="Proteomes" id="UP000305948"/>
    </source>
</evidence>
<sequence>MDDMCPIASIQYVLDWTPDPKPLLYTPLFGLQYHDTAVFFLHTWHRSNTVWYEQFEMLMKANR</sequence>
<reference evidence="1 2" key="1">
    <citation type="journal article" date="2019" name="Nat. Ecol. Evol.">
        <title>Megaphylogeny resolves global patterns of mushroom evolution.</title>
        <authorList>
            <person name="Varga T."/>
            <person name="Krizsan K."/>
            <person name="Foldi C."/>
            <person name="Dima B."/>
            <person name="Sanchez-Garcia M."/>
            <person name="Sanchez-Ramirez S."/>
            <person name="Szollosi G.J."/>
            <person name="Szarkandi J.G."/>
            <person name="Papp V."/>
            <person name="Albert L."/>
            <person name="Andreopoulos W."/>
            <person name="Angelini C."/>
            <person name="Antonin V."/>
            <person name="Barry K.W."/>
            <person name="Bougher N.L."/>
            <person name="Buchanan P."/>
            <person name="Buyck B."/>
            <person name="Bense V."/>
            <person name="Catcheside P."/>
            <person name="Chovatia M."/>
            <person name="Cooper J."/>
            <person name="Damon W."/>
            <person name="Desjardin D."/>
            <person name="Finy P."/>
            <person name="Geml J."/>
            <person name="Haridas S."/>
            <person name="Hughes K."/>
            <person name="Justo A."/>
            <person name="Karasinski D."/>
            <person name="Kautmanova I."/>
            <person name="Kiss B."/>
            <person name="Kocsube S."/>
            <person name="Kotiranta H."/>
            <person name="LaButti K.M."/>
            <person name="Lechner B.E."/>
            <person name="Liimatainen K."/>
            <person name="Lipzen A."/>
            <person name="Lukacs Z."/>
            <person name="Mihaltcheva S."/>
            <person name="Morgado L.N."/>
            <person name="Niskanen T."/>
            <person name="Noordeloos M.E."/>
            <person name="Ohm R.A."/>
            <person name="Ortiz-Santana B."/>
            <person name="Ovrebo C."/>
            <person name="Racz N."/>
            <person name="Riley R."/>
            <person name="Savchenko A."/>
            <person name="Shiryaev A."/>
            <person name="Soop K."/>
            <person name="Spirin V."/>
            <person name="Szebenyi C."/>
            <person name="Tomsovsky M."/>
            <person name="Tulloss R.E."/>
            <person name="Uehling J."/>
            <person name="Grigoriev I.V."/>
            <person name="Vagvolgyi C."/>
            <person name="Papp T."/>
            <person name="Martin F.M."/>
            <person name="Miettinen O."/>
            <person name="Hibbett D.S."/>
            <person name="Nagy L.G."/>
        </authorList>
    </citation>
    <scope>NUCLEOTIDE SEQUENCE [LARGE SCALE GENOMIC DNA]</scope>
    <source>
        <strain evidence="1 2">OMC1185</strain>
    </source>
</reference>
<dbReference type="AlphaFoldDB" id="A0A5C3MXC7"/>
<protein>
    <submittedName>
        <fullName evidence="1">Uncharacterized protein</fullName>
    </submittedName>
</protein>
<feature type="non-terminal residue" evidence="1">
    <location>
        <position position="63"/>
    </location>
</feature>
<name>A0A5C3MXC7_9AGAM</name>
<evidence type="ECO:0000313" key="1">
    <source>
        <dbReference type="EMBL" id="TFK49830.1"/>
    </source>
</evidence>
<proteinExistence type="predicted"/>
<keyword evidence="2" id="KW-1185">Reference proteome</keyword>